<dbReference type="InterPro" id="IPR029052">
    <property type="entry name" value="Metallo-depent_PP-like"/>
</dbReference>
<keyword evidence="2" id="KW-0732">Signal</keyword>
<evidence type="ECO:0000313" key="4">
    <source>
        <dbReference type="EMBL" id="SEW37276.1"/>
    </source>
</evidence>
<dbReference type="SUPFAM" id="SSF56300">
    <property type="entry name" value="Metallo-dependent phosphatases"/>
    <property type="match status" value="1"/>
</dbReference>
<evidence type="ECO:0000313" key="5">
    <source>
        <dbReference type="Proteomes" id="UP000199437"/>
    </source>
</evidence>
<name>A0A1I0R920_9BACT</name>
<dbReference type="SMART" id="SM00854">
    <property type="entry name" value="PGA_cap"/>
    <property type="match status" value="1"/>
</dbReference>
<evidence type="ECO:0000259" key="3">
    <source>
        <dbReference type="SMART" id="SM00854"/>
    </source>
</evidence>
<evidence type="ECO:0000256" key="1">
    <source>
        <dbReference type="ARBA" id="ARBA00005662"/>
    </source>
</evidence>
<evidence type="ECO:0000256" key="2">
    <source>
        <dbReference type="SAM" id="SignalP"/>
    </source>
</evidence>
<proteinExistence type="inferred from homology"/>
<keyword evidence="5" id="KW-1185">Reference proteome</keyword>
<dbReference type="PANTHER" id="PTHR33393:SF12">
    <property type="entry name" value="CAPSULE BIOSYNTHESIS PROTEIN CAPA"/>
    <property type="match status" value="1"/>
</dbReference>
<dbReference type="InterPro" id="IPR052169">
    <property type="entry name" value="CW_Biosynth-Accessory"/>
</dbReference>
<dbReference type="PANTHER" id="PTHR33393">
    <property type="entry name" value="POLYGLUTAMINE SYNTHESIS ACCESSORY PROTEIN RV0574C-RELATED"/>
    <property type="match status" value="1"/>
</dbReference>
<dbReference type="OrthoDB" id="9810906at2"/>
<feature type="chain" id="PRO_5011692506" evidence="2">
    <location>
        <begin position="23"/>
        <end position="365"/>
    </location>
</feature>
<dbReference type="AlphaFoldDB" id="A0A1I0R920"/>
<accession>A0A1I0R920</accession>
<feature type="domain" description="Capsule synthesis protein CapA" evidence="3">
    <location>
        <begin position="28"/>
        <end position="273"/>
    </location>
</feature>
<dbReference type="Proteomes" id="UP000199437">
    <property type="component" value="Unassembled WGS sequence"/>
</dbReference>
<dbReference type="EMBL" id="FOIR01000003">
    <property type="protein sequence ID" value="SEW37276.1"/>
    <property type="molecule type" value="Genomic_DNA"/>
</dbReference>
<organism evidence="4 5">
    <name type="scientific">Roseivirga pacifica</name>
    <dbReference type="NCBI Taxonomy" id="1267423"/>
    <lineage>
        <taxon>Bacteria</taxon>
        <taxon>Pseudomonadati</taxon>
        <taxon>Bacteroidota</taxon>
        <taxon>Cytophagia</taxon>
        <taxon>Cytophagales</taxon>
        <taxon>Roseivirgaceae</taxon>
        <taxon>Roseivirga</taxon>
    </lineage>
</organism>
<comment type="similarity">
    <text evidence="1">Belongs to the CapA family.</text>
</comment>
<dbReference type="CDD" id="cd07381">
    <property type="entry name" value="MPP_CapA"/>
    <property type="match status" value="1"/>
</dbReference>
<reference evidence="5" key="1">
    <citation type="submission" date="2016-10" db="EMBL/GenBank/DDBJ databases">
        <authorList>
            <person name="Varghese N."/>
            <person name="Submissions S."/>
        </authorList>
    </citation>
    <scope>NUCLEOTIDE SEQUENCE [LARGE SCALE GENOMIC DNA]</scope>
    <source>
        <strain evidence="5">CGMCC 1.12402</strain>
    </source>
</reference>
<dbReference type="Pfam" id="PF09587">
    <property type="entry name" value="PGA_cap"/>
    <property type="match status" value="1"/>
</dbReference>
<dbReference type="Gene3D" id="3.60.21.10">
    <property type="match status" value="1"/>
</dbReference>
<gene>
    <name evidence="4" type="ORF">SAMN05216290_3283</name>
</gene>
<dbReference type="InterPro" id="IPR019079">
    <property type="entry name" value="Capsule_synth_CapA"/>
</dbReference>
<feature type="signal peptide" evidence="2">
    <location>
        <begin position="1"/>
        <end position="22"/>
    </location>
</feature>
<dbReference type="RefSeq" id="WP_090259876.1">
    <property type="nucleotide sequence ID" value="NZ_FOIR01000003.1"/>
</dbReference>
<dbReference type="GeneID" id="99987961"/>
<dbReference type="STRING" id="1267423.SAMN05216290_3283"/>
<protein>
    <submittedName>
        <fullName evidence="4">Poly-gamma-glutamate synthesis protein (Capsule biosynthesis protein)</fullName>
    </submittedName>
</protein>
<sequence>MRYLKLSALVISLGLFFSEAKAQKTQIDLLFIGDVMGHDAQIVSAYDSAKQIFDYNEVFAPIQHLMQAPDFTIANLEVTLAGAPYGGYPQFSSPDELAVALKNSGVDVLVTANNHSVDRRKQGILRTIDVLDSLEIQHTGTFKDDVDRAKNNLLLLEKNDIKLGLLNYTYGTNGIPVPAPTVVNLIDTTAMKEDILLAKQQNLDKLIVFLHWGKEYVHLPNKGQKQLAEFLFKQGADIIIGSHPHVLQPMEMKETATGKQFIAYSLGNFVSNQRTQPRDGGAMVKLTLAKENGKTEIANHGYYLTWVNKTFLPKRAKFEILSAAEVEANEHKGLSDFSRIKIKSFVDSSRVLFQKHNIGVEEIKN</sequence>